<organism evidence="8">
    <name type="scientific">Vanderwaltozyma polyspora (strain ATCC 22028 / DSM 70294 / BCRC 21397 / CBS 2163 / NBRC 10782 / NRRL Y-8283 / UCD 57-17)</name>
    <name type="common">Kluyveromyces polysporus</name>
    <dbReference type="NCBI Taxonomy" id="436907"/>
    <lineage>
        <taxon>Eukaryota</taxon>
        <taxon>Fungi</taxon>
        <taxon>Dikarya</taxon>
        <taxon>Ascomycota</taxon>
        <taxon>Saccharomycotina</taxon>
        <taxon>Saccharomycetes</taxon>
        <taxon>Saccharomycetales</taxon>
        <taxon>Saccharomycetaceae</taxon>
        <taxon>Vanderwaltozyma</taxon>
    </lineage>
</organism>
<dbReference type="GeneID" id="5545720"/>
<dbReference type="GO" id="GO:0003682">
    <property type="term" value="F:chromatin binding"/>
    <property type="evidence" value="ECO:0007669"/>
    <property type="project" value="EnsemblFungi"/>
</dbReference>
<dbReference type="CDD" id="cd00076">
    <property type="entry name" value="HFD_SF"/>
    <property type="match status" value="1"/>
</dbReference>
<evidence type="ECO:0000256" key="4">
    <source>
        <dbReference type="ARBA" id="ARBA00023242"/>
    </source>
</evidence>
<dbReference type="Pfam" id="PF07524">
    <property type="entry name" value="Bromo_TP"/>
    <property type="match status" value="1"/>
</dbReference>
<keyword evidence="4" id="KW-0539">Nucleus</keyword>
<dbReference type="OrthoDB" id="5402929at2759"/>
<proteinExistence type="predicted"/>
<dbReference type="PhylomeDB" id="A7TJS2"/>
<dbReference type="Gene3D" id="1.10.20.10">
    <property type="entry name" value="Histone, subunit A"/>
    <property type="match status" value="1"/>
</dbReference>
<feature type="signal peptide" evidence="5">
    <location>
        <begin position="1"/>
        <end position="22"/>
    </location>
</feature>
<name>A7TJS2_VANPO</name>
<dbReference type="InterPro" id="IPR009072">
    <property type="entry name" value="Histone-fold"/>
</dbReference>
<dbReference type="GO" id="GO:0005669">
    <property type="term" value="C:transcription factor TFIID complex"/>
    <property type="evidence" value="ECO:0007669"/>
    <property type="project" value="EnsemblFungi"/>
</dbReference>
<evidence type="ECO:0000256" key="1">
    <source>
        <dbReference type="ARBA" id="ARBA00004123"/>
    </source>
</evidence>
<feature type="domain" description="Bromodomain associated" evidence="6">
    <location>
        <begin position="5"/>
        <end position="83"/>
    </location>
</feature>
<evidence type="ECO:0000256" key="3">
    <source>
        <dbReference type="ARBA" id="ARBA00023163"/>
    </source>
</evidence>
<evidence type="ECO:0000256" key="5">
    <source>
        <dbReference type="SAM" id="SignalP"/>
    </source>
</evidence>
<keyword evidence="5" id="KW-0732">Signal</keyword>
<evidence type="ECO:0000313" key="8">
    <source>
        <dbReference type="Proteomes" id="UP000000267"/>
    </source>
</evidence>
<protein>
    <recommendedName>
        <fullName evidence="6">Bromodomain associated domain-containing protein</fullName>
    </recommendedName>
</protein>
<gene>
    <name evidence="7" type="ORF">Kpol_1058p38</name>
</gene>
<dbReference type="Proteomes" id="UP000000267">
    <property type="component" value="Unassembled WGS sequence"/>
</dbReference>
<dbReference type="GO" id="GO:0045944">
    <property type="term" value="P:positive regulation of transcription by RNA polymerase II"/>
    <property type="evidence" value="ECO:0007669"/>
    <property type="project" value="EnsemblFungi"/>
</dbReference>
<keyword evidence="8" id="KW-1185">Reference proteome</keyword>
<dbReference type="GO" id="GO:0006366">
    <property type="term" value="P:transcription by RNA polymerase II"/>
    <property type="evidence" value="ECO:0007669"/>
    <property type="project" value="EnsemblFungi"/>
</dbReference>
<dbReference type="GO" id="GO:0046982">
    <property type="term" value="F:protein heterodimerization activity"/>
    <property type="evidence" value="ECO:0007669"/>
    <property type="project" value="InterPro"/>
</dbReference>
<keyword evidence="3" id="KW-0804">Transcription</keyword>
<dbReference type="SMART" id="SM00576">
    <property type="entry name" value="BTP"/>
    <property type="match status" value="1"/>
</dbReference>
<feature type="chain" id="PRO_5002715747" description="Bromodomain associated domain-containing protein" evidence="5">
    <location>
        <begin position="23"/>
        <end position="361"/>
    </location>
</feature>
<dbReference type="InParanoid" id="A7TJS2"/>
<evidence type="ECO:0000256" key="2">
    <source>
        <dbReference type="ARBA" id="ARBA00023015"/>
    </source>
</evidence>
<reference evidence="7 8" key="1">
    <citation type="journal article" date="2007" name="Proc. Natl. Acad. Sci. U.S.A.">
        <title>Independent sorting-out of thousands of duplicated gene pairs in two yeast species descended from a whole-genome duplication.</title>
        <authorList>
            <person name="Scannell D.R."/>
            <person name="Frank A.C."/>
            <person name="Conant G.C."/>
            <person name="Byrne K.P."/>
            <person name="Woolfit M."/>
            <person name="Wolfe K.H."/>
        </authorList>
    </citation>
    <scope>NUCLEOTIDE SEQUENCE [LARGE SCALE GENOMIC DNA]</scope>
    <source>
        <strain evidence="8">ATCC 22028 / DSM 70294 / BCRC 21397 / CBS 2163 / NBRC 10782 / NRRL Y-8283 / UCD 57-17</strain>
    </source>
</reference>
<dbReference type="EMBL" id="DS480403">
    <property type="protein sequence ID" value="EDO17501.1"/>
    <property type="molecule type" value="Genomic_DNA"/>
</dbReference>
<dbReference type="AlphaFoldDB" id="A7TJS2"/>
<dbReference type="HOGENOM" id="CLU_704112_0_0_1"/>
<evidence type="ECO:0000313" key="7">
    <source>
        <dbReference type="EMBL" id="EDO17501.1"/>
    </source>
</evidence>
<dbReference type="OMA" id="MDNTFQR"/>
<comment type="subcellular location">
    <subcellularLocation>
        <location evidence="1">Nucleus</location>
    </subcellularLocation>
</comment>
<dbReference type="STRING" id="436907.A7TJS2"/>
<dbReference type="RefSeq" id="XP_001645359.1">
    <property type="nucleotide sequence ID" value="XM_001645309.1"/>
</dbReference>
<sequence length="361" mass="41904">MTSNAEFFFGLVRISMLQLLKAHGFDKCKPSTVNTVTDLYIRFLELFMNEITKMADSRQDEDDTVALQDITLAMQNLGIIKPVDMLDVYDENPELPSDLGLQKFKEWCLYNFHRKDEVQVSLPTTDLLYTENKSTKPLSLIPEYINQIQNKNGEGKSNEEDQLLEELVNNGDFDNWIKFVAIKQRVNMYKKNSKNLPQSLESLPHIPGLKYTFLERNNASLNFPNNDLIPSVPLDEESMENDDNTPEYIKKGSKLLNKLPIMMHETRLDNIVLSFENEIYDDENIEPQNDDNEIKPMDISNEDAIEDDIEDNRINFMEVPESTVGSFSLDANMNTQFAEMEDMDNTFQRRDSLDFHDRPHF</sequence>
<dbReference type="FunCoup" id="A7TJS2">
    <property type="interactions" value="310"/>
</dbReference>
<accession>A7TJS2</accession>
<dbReference type="InterPro" id="IPR006565">
    <property type="entry name" value="BTP"/>
</dbReference>
<keyword evidence="2" id="KW-0805">Transcription regulation</keyword>
<dbReference type="KEGG" id="vpo:Kpol_1058p38"/>
<evidence type="ECO:0000259" key="6">
    <source>
        <dbReference type="SMART" id="SM00576"/>
    </source>
</evidence>
<dbReference type="eggNOG" id="ENOG502S96D">
    <property type="taxonomic scope" value="Eukaryota"/>
</dbReference>